<dbReference type="SUPFAM" id="SSF46626">
    <property type="entry name" value="Cytochrome c"/>
    <property type="match status" value="2"/>
</dbReference>
<evidence type="ECO:0000313" key="11">
    <source>
        <dbReference type="Proteomes" id="UP001595443"/>
    </source>
</evidence>
<keyword evidence="3 7" id="KW-0479">Metal-binding</keyword>
<evidence type="ECO:0000259" key="9">
    <source>
        <dbReference type="PROSITE" id="PS51007"/>
    </source>
</evidence>
<evidence type="ECO:0000256" key="2">
    <source>
        <dbReference type="ARBA" id="ARBA00022617"/>
    </source>
</evidence>
<dbReference type="GO" id="GO:0004601">
    <property type="term" value="F:peroxidase activity"/>
    <property type="evidence" value="ECO:0007669"/>
    <property type="project" value="UniProtKB-KW"/>
</dbReference>
<evidence type="ECO:0000256" key="5">
    <source>
        <dbReference type="ARBA" id="ARBA00023002"/>
    </source>
</evidence>
<dbReference type="Gene3D" id="1.10.760.10">
    <property type="entry name" value="Cytochrome c-like domain"/>
    <property type="match status" value="2"/>
</dbReference>
<dbReference type="InterPro" id="IPR036909">
    <property type="entry name" value="Cyt_c-like_dom_sf"/>
</dbReference>
<keyword evidence="10" id="KW-0575">Peroxidase</keyword>
<dbReference type="PROSITE" id="PS51007">
    <property type="entry name" value="CYTC"/>
    <property type="match status" value="2"/>
</dbReference>
<keyword evidence="2 7" id="KW-0349">Heme</keyword>
<dbReference type="Pfam" id="PF03150">
    <property type="entry name" value="CCP_MauG"/>
    <property type="match status" value="1"/>
</dbReference>
<keyword evidence="4 8" id="KW-0732">Signal</keyword>
<dbReference type="InterPro" id="IPR009056">
    <property type="entry name" value="Cyt_c-like_dom"/>
</dbReference>
<evidence type="ECO:0000313" key="10">
    <source>
        <dbReference type="EMBL" id="MFC2969575.1"/>
    </source>
</evidence>
<keyword evidence="6 7" id="KW-0408">Iron</keyword>
<dbReference type="InterPro" id="IPR004852">
    <property type="entry name" value="Di-haem_cyt_c_peroxidsae"/>
</dbReference>
<dbReference type="RefSeq" id="WP_377834287.1">
    <property type="nucleotide sequence ID" value="NZ_JBHRSK010000014.1"/>
</dbReference>
<comment type="subcellular location">
    <subcellularLocation>
        <location evidence="1">Cell envelope</location>
    </subcellularLocation>
</comment>
<evidence type="ECO:0000256" key="1">
    <source>
        <dbReference type="ARBA" id="ARBA00004196"/>
    </source>
</evidence>
<dbReference type="PANTHER" id="PTHR30600">
    <property type="entry name" value="CYTOCHROME C PEROXIDASE-RELATED"/>
    <property type="match status" value="1"/>
</dbReference>
<reference evidence="11" key="1">
    <citation type="journal article" date="2019" name="Int. J. Syst. Evol. Microbiol.">
        <title>The Global Catalogue of Microorganisms (GCM) 10K type strain sequencing project: providing services to taxonomists for standard genome sequencing and annotation.</title>
        <authorList>
            <consortium name="The Broad Institute Genomics Platform"/>
            <consortium name="The Broad Institute Genome Sequencing Center for Infectious Disease"/>
            <person name="Wu L."/>
            <person name="Ma J."/>
        </authorList>
    </citation>
    <scope>NUCLEOTIDE SEQUENCE [LARGE SCALE GENOMIC DNA]</scope>
    <source>
        <strain evidence="11">KCTC 62192</strain>
    </source>
</reference>
<evidence type="ECO:0000256" key="3">
    <source>
        <dbReference type="ARBA" id="ARBA00022723"/>
    </source>
</evidence>
<feature type="signal peptide" evidence="8">
    <location>
        <begin position="1"/>
        <end position="27"/>
    </location>
</feature>
<name>A0ABV7AK04_9RHOB</name>
<organism evidence="10 11">
    <name type="scientific">Acidimangrovimonas pyrenivorans</name>
    <dbReference type="NCBI Taxonomy" id="2030798"/>
    <lineage>
        <taxon>Bacteria</taxon>
        <taxon>Pseudomonadati</taxon>
        <taxon>Pseudomonadota</taxon>
        <taxon>Alphaproteobacteria</taxon>
        <taxon>Rhodobacterales</taxon>
        <taxon>Paracoccaceae</taxon>
        <taxon>Acidimangrovimonas</taxon>
    </lineage>
</organism>
<sequence length="445" mass="47146">MSNRLLFKAVPAARAASVLLAVLTAGAVALPAARAGQQAPQLSAVAQLGKALFYDTTLSGSGRMSCASCHDPANHYAPANGRAVQLGGPDLSRPGLRAVPTLTYKTFTPAFSIGPEDPSQELNEVSPMAIAAGKTSAAAVPLATRAPATAKGANAAANIVPRGGMFWDGRAVSLQGQAMGPLLSPFEMANPDIATLYAKLRAAHGKQIAALFGASVPDDPQMTVSEAAFAIARYQVEDPSFHPFSSKYDAYLRGAAQLSPAEARGLKLFEAPDKGNCAACHLDKPGPDGRPPLFTDFEYEALGVPRNPAIPANADPSYHDLGLCGPLRHDAYARQPRNCGLFKTPTLRNVASRKAFFHNGVFHALKDVLRFYVLRDTDPGAVYPRGADGRLRLYDDLPARYSGNIDHADAPFDRHPGDPPALSVEERSDIVAYLRTLTDGYVPGH</sequence>
<feature type="chain" id="PRO_5045730324" evidence="8">
    <location>
        <begin position="28"/>
        <end position="445"/>
    </location>
</feature>
<gene>
    <name evidence="10" type="ORF">ACFOES_15855</name>
</gene>
<feature type="domain" description="Cytochrome c" evidence="9">
    <location>
        <begin position="44"/>
        <end position="204"/>
    </location>
</feature>
<feature type="domain" description="Cytochrome c" evidence="9">
    <location>
        <begin position="260"/>
        <end position="438"/>
    </location>
</feature>
<evidence type="ECO:0000256" key="6">
    <source>
        <dbReference type="ARBA" id="ARBA00023004"/>
    </source>
</evidence>
<dbReference type="PANTHER" id="PTHR30600:SF10">
    <property type="entry name" value="BLL6722 PROTEIN"/>
    <property type="match status" value="1"/>
</dbReference>
<dbReference type="InterPro" id="IPR051395">
    <property type="entry name" value="Cytochrome_c_Peroxidase/MauG"/>
</dbReference>
<evidence type="ECO:0000256" key="4">
    <source>
        <dbReference type="ARBA" id="ARBA00022729"/>
    </source>
</evidence>
<evidence type="ECO:0000256" key="7">
    <source>
        <dbReference type="PROSITE-ProRule" id="PRU00433"/>
    </source>
</evidence>
<accession>A0ABV7AK04</accession>
<keyword evidence="11" id="KW-1185">Reference proteome</keyword>
<comment type="caution">
    <text evidence="10">The sequence shown here is derived from an EMBL/GenBank/DDBJ whole genome shotgun (WGS) entry which is preliminary data.</text>
</comment>
<keyword evidence="5" id="KW-0560">Oxidoreductase</keyword>
<proteinExistence type="predicted"/>
<dbReference type="EMBL" id="JBHRSK010000014">
    <property type="protein sequence ID" value="MFC2969575.1"/>
    <property type="molecule type" value="Genomic_DNA"/>
</dbReference>
<protein>
    <submittedName>
        <fullName evidence="10">Cytochrome-c peroxidase</fullName>
    </submittedName>
</protein>
<evidence type="ECO:0000256" key="8">
    <source>
        <dbReference type="SAM" id="SignalP"/>
    </source>
</evidence>
<dbReference type="Proteomes" id="UP001595443">
    <property type="component" value="Unassembled WGS sequence"/>
</dbReference>